<feature type="region of interest" description="Disordered" evidence="1">
    <location>
        <begin position="1"/>
        <end position="75"/>
    </location>
</feature>
<dbReference type="Proteomes" id="UP000315295">
    <property type="component" value="Unassembled WGS sequence"/>
</dbReference>
<feature type="compositionally biased region" description="Polar residues" evidence="1">
    <location>
        <begin position="1"/>
        <end position="11"/>
    </location>
</feature>
<evidence type="ECO:0000256" key="1">
    <source>
        <dbReference type="SAM" id="MobiDB-lite"/>
    </source>
</evidence>
<name>A0A540MDU9_MALBA</name>
<dbReference type="EMBL" id="VIEB01000289">
    <property type="protein sequence ID" value="TQD96609.1"/>
    <property type="molecule type" value="Genomic_DNA"/>
</dbReference>
<proteinExistence type="predicted"/>
<sequence length="261" mass="28194">MASGIPGSTSKGKAKSPIFSCSSKGGGGGDGVPPAGGGGDGVPPGGGSGDRITPGGGGGDGVPPGGGGGDGAVGGRERRMVDILRRVRRTGQREEEELLMSINIMSTSFGQFQGILRDFIRGLNMLEDTSREYWCGHELYSQAWISTYMAIGEARDRLSRVVLDRAGARYLRVFDRDATTGEFVFLFELRRSELGGMTALENTLQARIGELYLGLVDVDDYELYFVNSANTWSRSRFGDRIRVRGWQPALRDLERVVVQFV</sequence>
<comment type="caution">
    <text evidence="2">The sequence shown here is derived from an EMBL/GenBank/DDBJ whole genome shotgun (WGS) entry which is preliminary data.</text>
</comment>
<accession>A0A540MDU9</accession>
<gene>
    <name evidence="2" type="ORF">C1H46_017770</name>
</gene>
<keyword evidence="3" id="KW-1185">Reference proteome</keyword>
<protein>
    <submittedName>
        <fullName evidence="2">Uncharacterized protein</fullName>
    </submittedName>
</protein>
<reference evidence="2 3" key="1">
    <citation type="journal article" date="2019" name="G3 (Bethesda)">
        <title>Sequencing of a Wild Apple (Malus baccata) Genome Unravels the Differences Between Cultivated and Wild Apple Species Regarding Disease Resistance and Cold Tolerance.</title>
        <authorList>
            <person name="Chen X."/>
        </authorList>
    </citation>
    <scope>NUCLEOTIDE SEQUENCE [LARGE SCALE GENOMIC DNA]</scope>
    <source>
        <strain evidence="3">cv. Shandingzi</strain>
        <tissue evidence="2">Leaves</tissue>
    </source>
</reference>
<feature type="compositionally biased region" description="Gly residues" evidence="1">
    <location>
        <begin position="24"/>
        <end position="74"/>
    </location>
</feature>
<evidence type="ECO:0000313" key="2">
    <source>
        <dbReference type="EMBL" id="TQD96609.1"/>
    </source>
</evidence>
<dbReference type="AlphaFoldDB" id="A0A540MDU9"/>
<evidence type="ECO:0000313" key="3">
    <source>
        <dbReference type="Proteomes" id="UP000315295"/>
    </source>
</evidence>
<organism evidence="2 3">
    <name type="scientific">Malus baccata</name>
    <name type="common">Siberian crab apple</name>
    <name type="synonym">Pyrus baccata</name>
    <dbReference type="NCBI Taxonomy" id="106549"/>
    <lineage>
        <taxon>Eukaryota</taxon>
        <taxon>Viridiplantae</taxon>
        <taxon>Streptophyta</taxon>
        <taxon>Embryophyta</taxon>
        <taxon>Tracheophyta</taxon>
        <taxon>Spermatophyta</taxon>
        <taxon>Magnoliopsida</taxon>
        <taxon>eudicotyledons</taxon>
        <taxon>Gunneridae</taxon>
        <taxon>Pentapetalae</taxon>
        <taxon>rosids</taxon>
        <taxon>fabids</taxon>
        <taxon>Rosales</taxon>
        <taxon>Rosaceae</taxon>
        <taxon>Amygdaloideae</taxon>
        <taxon>Maleae</taxon>
        <taxon>Malus</taxon>
    </lineage>
</organism>